<gene>
    <name evidence="1" type="ORF">K8V90_11090</name>
</gene>
<reference evidence="1" key="1">
    <citation type="journal article" date="2021" name="PeerJ">
        <title>Extensive microbial diversity within the chicken gut microbiome revealed by metagenomics and culture.</title>
        <authorList>
            <person name="Gilroy R."/>
            <person name="Ravi A."/>
            <person name="Getino M."/>
            <person name="Pursley I."/>
            <person name="Horton D.L."/>
            <person name="Alikhan N.F."/>
            <person name="Baker D."/>
            <person name="Gharbi K."/>
            <person name="Hall N."/>
            <person name="Watson M."/>
            <person name="Adriaenssens E.M."/>
            <person name="Foster-Nyarko E."/>
            <person name="Jarju S."/>
            <person name="Secka A."/>
            <person name="Antonio M."/>
            <person name="Oren A."/>
            <person name="Chaudhuri R.R."/>
            <person name="La Ragione R."/>
            <person name="Hildebrand F."/>
            <person name="Pallen M.J."/>
        </authorList>
    </citation>
    <scope>NUCLEOTIDE SEQUENCE</scope>
    <source>
        <strain evidence="1">1277</strain>
    </source>
</reference>
<dbReference type="AlphaFoldDB" id="A0A921N3P1"/>
<dbReference type="EMBL" id="DYUB01000346">
    <property type="protein sequence ID" value="HJG97634.1"/>
    <property type="molecule type" value="Genomic_DNA"/>
</dbReference>
<evidence type="ECO:0000313" key="2">
    <source>
        <dbReference type="Proteomes" id="UP000776700"/>
    </source>
</evidence>
<organism evidence="1 2">
    <name type="scientific">Romboutsia timonensis</name>
    <dbReference type="NCBI Taxonomy" id="1776391"/>
    <lineage>
        <taxon>Bacteria</taxon>
        <taxon>Bacillati</taxon>
        <taxon>Bacillota</taxon>
        <taxon>Clostridia</taxon>
        <taxon>Peptostreptococcales</taxon>
        <taxon>Peptostreptococcaceae</taxon>
        <taxon>Romboutsia</taxon>
    </lineage>
</organism>
<dbReference type="Proteomes" id="UP000776700">
    <property type="component" value="Unassembled WGS sequence"/>
</dbReference>
<evidence type="ECO:0000313" key="1">
    <source>
        <dbReference type="EMBL" id="HJG97634.1"/>
    </source>
</evidence>
<sequence length="283" mass="33407">MAHKSKNKDDKNLVYIEKKSDDTSSLEVAFNVLRMYESDFNLTISDIADILQCERQWVVKNVRDNVKHIFLNDIYRSFLMSVNKEYAICSEMVYLKDYYYFSRKDFYKWLKENTVATKQTQRIDINLYSKDLKAFDKITKEFAEAMKEAKTSISMGIARMKYEDDIKNTLSDEGKDIYSHRLGVTNRGKVKGVKLKKFDLPDKLVSIKILSGDSSLEIIYRELFRRGAIKYTIANSLVRYAEDYVVDYRLSENPFLIIIPYEIYLKLVKQYVIFIYNILKGRI</sequence>
<comment type="caution">
    <text evidence="1">The sequence shown here is derived from an EMBL/GenBank/DDBJ whole genome shotgun (WGS) entry which is preliminary data.</text>
</comment>
<name>A0A921N3P1_9FIRM</name>
<protein>
    <submittedName>
        <fullName evidence="1">Uncharacterized protein</fullName>
    </submittedName>
</protein>
<accession>A0A921N3P1</accession>
<reference evidence="1" key="2">
    <citation type="submission" date="2021-09" db="EMBL/GenBank/DDBJ databases">
        <authorList>
            <person name="Gilroy R."/>
        </authorList>
    </citation>
    <scope>NUCLEOTIDE SEQUENCE</scope>
    <source>
        <strain evidence="1">1277</strain>
    </source>
</reference>
<proteinExistence type="predicted"/>